<reference evidence="2" key="1">
    <citation type="submission" date="2023-08" db="EMBL/GenBank/DDBJ databases">
        <authorList>
            <person name="Audoor S."/>
            <person name="Bilcke G."/>
        </authorList>
    </citation>
    <scope>NUCLEOTIDE SEQUENCE</scope>
</reference>
<dbReference type="Proteomes" id="UP001295423">
    <property type="component" value="Unassembled WGS sequence"/>
</dbReference>
<evidence type="ECO:0000313" key="2">
    <source>
        <dbReference type="EMBL" id="CAJ1956133.1"/>
    </source>
</evidence>
<accession>A0AAD2JJS8</accession>
<sequence length="405" mass="45269">MATSILCSQHLLLWVSVWLTCMQLIELKSVPSYSADAPDRTRLKKHKTCTHKQLWKAFGNGDSQDKKIVDDEGTCWDLRKEMMNIPVEKIMNRRNYDLIGLGHHGAIAKVLIQYGSHRSNVCEAVVKTDKCNPIAGGDPLSCIAPNAMNRIQESYLGSEYMGGLPFASRRRMGVPTDGILPVWGVVYKKGGLPSHSNHSEWIGRPHPDPEVIGIVLPLTKFTPLNSGDSIATVFDTLDEKTLQYITKDVPRIVKTVLPAARALAHTAGLGLSLQGIHMEDVGLIVNRDTDGTIVDAQAMLFDNTHSGFDYSHNCTSEIAEACNWCSESWFHKPDRVSRGKNLTGIERDFDNFIIHLLQPFFRHCPESKEAMKFFHSIRHCQDHKCMLKMLEDVPVETSIVGASNH</sequence>
<feature type="signal peptide" evidence="1">
    <location>
        <begin position="1"/>
        <end position="27"/>
    </location>
</feature>
<evidence type="ECO:0000256" key="1">
    <source>
        <dbReference type="SAM" id="SignalP"/>
    </source>
</evidence>
<comment type="caution">
    <text evidence="2">The sequence shown here is derived from an EMBL/GenBank/DDBJ whole genome shotgun (WGS) entry which is preliminary data.</text>
</comment>
<proteinExistence type="predicted"/>
<gene>
    <name evidence="2" type="ORF">CYCCA115_LOCUS16090</name>
</gene>
<keyword evidence="3" id="KW-1185">Reference proteome</keyword>
<dbReference type="EMBL" id="CAKOGP040001903">
    <property type="protein sequence ID" value="CAJ1956133.1"/>
    <property type="molecule type" value="Genomic_DNA"/>
</dbReference>
<protein>
    <submittedName>
        <fullName evidence="2">Uncharacterized protein</fullName>
    </submittedName>
</protein>
<keyword evidence="1" id="KW-0732">Signal</keyword>
<name>A0AAD2JJS8_9STRA</name>
<dbReference type="AlphaFoldDB" id="A0AAD2JJS8"/>
<organism evidence="2 3">
    <name type="scientific">Cylindrotheca closterium</name>
    <dbReference type="NCBI Taxonomy" id="2856"/>
    <lineage>
        <taxon>Eukaryota</taxon>
        <taxon>Sar</taxon>
        <taxon>Stramenopiles</taxon>
        <taxon>Ochrophyta</taxon>
        <taxon>Bacillariophyta</taxon>
        <taxon>Bacillariophyceae</taxon>
        <taxon>Bacillariophycidae</taxon>
        <taxon>Bacillariales</taxon>
        <taxon>Bacillariaceae</taxon>
        <taxon>Cylindrotheca</taxon>
    </lineage>
</organism>
<feature type="chain" id="PRO_5042209309" evidence="1">
    <location>
        <begin position="28"/>
        <end position="405"/>
    </location>
</feature>
<evidence type="ECO:0000313" key="3">
    <source>
        <dbReference type="Proteomes" id="UP001295423"/>
    </source>
</evidence>